<evidence type="ECO:0000313" key="2">
    <source>
        <dbReference type="Proteomes" id="UP000337909"/>
    </source>
</evidence>
<evidence type="ECO:0000313" key="1">
    <source>
        <dbReference type="EMBL" id="VVN88936.1"/>
    </source>
</evidence>
<protein>
    <submittedName>
        <fullName evidence="1">Uncharacterized protein</fullName>
    </submittedName>
</protein>
<dbReference type="EMBL" id="CABVHQ010000012">
    <property type="protein sequence ID" value="VVN88936.1"/>
    <property type="molecule type" value="Genomic_DNA"/>
</dbReference>
<organism evidence="1 2">
    <name type="scientific">Pseudomonas fluorescens</name>
    <dbReference type="NCBI Taxonomy" id="294"/>
    <lineage>
        <taxon>Bacteria</taxon>
        <taxon>Pseudomonadati</taxon>
        <taxon>Pseudomonadota</taxon>
        <taxon>Gammaproteobacteria</taxon>
        <taxon>Pseudomonadales</taxon>
        <taxon>Pseudomonadaceae</taxon>
        <taxon>Pseudomonas</taxon>
    </lineage>
</organism>
<gene>
    <name evidence="1" type="ORF">PS691_01706</name>
</gene>
<accession>A0A5E7BB62</accession>
<proteinExistence type="predicted"/>
<reference evidence="1 2" key="1">
    <citation type="submission" date="2019-09" db="EMBL/GenBank/DDBJ databases">
        <authorList>
            <person name="Chandra G."/>
            <person name="Truman W A."/>
        </authorList>
    </citation>
    <scope>NUCLEOTIDE SEQUENCE [LARGE SCALE GENOMIC DNA]</scope>
    <source>
        <strain evidence="1">PS691</strain>
    </source>
</reference>
<dbReference type="RefSeq" id="WP_191624252.1">
    <property type="nucleotide sequence ID" value="NZ_CABVHQ010000012.1"/>
</dbReference>
<name>A0A5E7BB62_PSEFL</name>
<sequence length="58" mass="6305">MDSLVNDVTFELELDAETAEKFSVILNDESLMHAGFVAHQSNNNVLTLALAEDVKIAA</sequence>
<dbReference type="AlphaFoldDB" id="A0A5E7BB62"/>
<dbReference type="Proteomes" id="UP000337909">
    <property type="component" value="Unassembled WGS sequence"/>
</dbReference>